<keyword evidence="2" id="KW-1185">Reference proteome</keyword>
<reference evidence="1" key="1">
    <citation type="submission" date="2018-11" db="EMBL/GenBank/DDBJ databases">
        <authorList>
            <consortium name="Pathogen Informatics"/>
        </authorList>
    </citation>
    <scope>NUCLEOTIDE SEQUENCE</scope>
</reference>
<gene>
    <name evidence="1" type="ORF">PXEA_LOCUS5912</name>
</gene>
<protein>
    <submittedName>
        <fullName evidence="1">Uncharacterized protein</fullName>
    </submittedName>
</protein>
<evidence type="ECO:0000313" key="1">
    <source>
        <dbReference type="EMBL" id="VEL12472.1"/>
    </source>
</evidence>
<accession>A0A448WI83</accession>
<organism evidence="1 2">
    <name type="scientific">Protopolystoma xenopodis</name>
    <dbReference type="NCBI Taxonomy" id="117903"/>
    <lineage>
        <taxon>Eukaryota</taxon>
        <taxon>Metazoa</taxon>
        <taxon>Spiralia</taxon>
        <taxon>Lophotrochozoa</taxon>
        <taxon>Platyhelminthes</taxon>
        <taxon>Monogenea</taxon>
        <taxon>Polyopisthocotylea</taxon>
        <taxon>Polystomatidea</taxon>
        <taxon>Polystomatidae</taxon>
        <taxon>Protopolystoma</taxon>
    </lineage>
</organism>
<sequence>MHINCALGPYDHNILIQSMAYQLWSRLLDIPPHRAGLRKTCLASKHQPTLQPSCFGAIWASMLTYFALDTHVLGSNLAQGALWAKGRLGWIPYFFSPWSEACLTFLIVAAFTVPEDLDDLIMADYLPQLDGERPMKRWADLKRAIIP</sequence>
<evidence type="ECO:0000313" key="2">
    <source>
        <dbReference type="Proteomes" id="UP000784294"/>
    </source>
</evidence>
<name>A0A448WI83_9PLAT</name>
<dbReference type="Proteomes" id="UP000784294">
    <property type="component" value="Unassembled WGS sequence"/>
</dbReference>
<comment type="caution">
    <text evidence="1">The sequence shown here is derived from an EMBL/GenBank/DDBJ whole genome shotgun (WGS) entry which is preliminary data.</text>
</comment>
<dbReference type="EMBL" id="CAAALY010014853">
    <property type="protein sequence ID" value="VEL12472.1"/>
    <property type="molecule type" value="Genomic_DNA"/>
</dbReference>
<dbReference type="AlphaFoldDB" id="A0A448WI83"/>
<proteinExistence type="predicted"/>